<dbReference type="PANTHER" id="PTHR43094">
    <property type="entry name" value="AMINOTRANSFERASE"/>
    <property type="match status" value="1"/>
</dbReference>
<dbReference type="EMBL" id="FNHW01000005">
    <property type="protein sequence ID" value="SDN47466.1"/>
    <property type="molecule type" value="Genomic_DNA"/>
</dbReference>
<dbReference type="Gene3D" id="3.90.1150.10">
    <property type="entry name" value="Aspartate Aminotransferase, domain 1"/>
    <property type="match status" value="1"/>
</dbReference>
<evidence type="ECO:0000256" key="3">
    <source>
        <dbReference type="RuleBase" id="RU003560"/>
    </source>
</evidence>
<organism evidence="4 5">
    <name type="scientific">Fictibacillus solisalsi</name>
    <dbReference type="NCBI Taxonomy" id="459525"/>
    <lineage>
        <taxon>Bacteria</taxon>
        <taxon>Bacillati</taxon>
        <taxon>Bacillota</taxon>
        <taxon>Bacilli</taxon>
        <taxon>Bacillales</taxon>
        <taxon>Fictibacillaceae</taxon>
        <taxon>Fictibacillus</taxon>
    </lineage>
</organism>
<dbReference type="AlphaFoldDB" id="A0A1H0BP97"/>
<dbReference type="InterPro" id="IPR005814">
    <property type="entry name" value="Aminotrans_3"/>
</dbReference>
<keyword evidence="4" id="KW-0032">Aminotransferase</keyword>
<dbReference type="InterPro" id="IPR049704">
    <property type="entry name" value="Aminotrans_3_PPA_site"/>
</dbReference>
<dbReference type="GO" id="GO:0030170">
    <property type="term" value="F:pyridoxal phosphate binding"/>
    <property type="evidence" value="ECO:0007669"/>
    <property type="project" value="InterPro"/>
</dbReference>
<dbReference type="PANTHER" id="PTHR43094:SF1">
    <property type="entry name" value="AMINOTRANSFERASE CLASS-III"/>
    <property type="match status" value="1"/>
</dbReference>
<evidence type="ECO:0000256" key="1">
    <source>
        <dbReference type="ARBA" id="ARBA00008954"/>
    </source>
</evidence>
<dbReference type="CDD" id="cd00610">
    <property type="entry name" value="OAT_like"/>
    <property type="match status" value="1"/>
</dbReference>
<keyword evidence="4" id="KW-0808">Transferase</keyword>
<reference evidence="5" key="1">
    <citation type="submission" date="2016-10" db="EMBL/GenBank/DDBJ databases">
        <authorList>
            <person name="Varghese N."/>
            <person name="Submissions S."/>
        </authorList>
    </citation>
    <scope>NUCLEOTIDE SEQUENCE [LARGE SCALE GENOMIC DNA]</scope>
    <source>
        <strain evidence="5">CGMCC 1.6854</strain>
    </source>
</reference>
<evidence type="ECO:0000313" key="5">
    <source>
        <dbReference type="Proteomes" id="UP000199544"/>
    </source>
</evidence>
<dbReference type="PROSITE" id="PS00600">
    <property type="entry name" value="AA_TRANSFER_CLASS_3"/>
    <property type="match status" value="1"/>
</dbReference>
<dbReference type="GO" id="GO:0008483">
    <property type="term" value="F:transaminase activity"/>
    <property type="evidence" value="ECO:0007669"/>
    <property type="project" value="UniProtKB-KW"/>
</dbReference>
<accession>A0A1H0BP97</accession>
<dbReference type="SUPFAM" id="SSF53383">
    <property type="entry name" value="PLP-dependent transferases"/>
    <property type="match status" value="1"/>
</dbReference>
<evidence type="ECO:0000313" key="4">
    <source>
        <dbReference type="EMBL" id="SDN47466.1"/>
    </source>
</evidence>
<keyword evidence="5" id="KW-1185">Reference proteome</keyword>
<dbReference type="STRING" id="459525.SAMN04488137_4596"/>
<dbReference type="InterPro" id="IPR015421">
    <property type="entry name" value="PyrdxlP-dep_Trfase_major"/>
</dbReference>
<proteinExistence type="inferred from homology"/>
<dbReference type="Proteomes" id="UP000199544">
    <property type="component" value="Unassembled WGS sequence"/>
</dbReference>
<dbReference type="Pfam" id="PF00202">
    <property type="entry name" value="Aminotran_3"/>
    <property type="match status" value="1"/>
</dbReference>
<dbReference type="RefSeq" id="WP_090238705.1">
    <property type="nucleotide sequence ID" value="NZ_FNHW01000005.1"/>
</dbReference>
<dbReference type="Gene3D" id="3.40.640.10">
    <property type="entry name" value="Type I PLP-dependent aspartate aminotransferase-like (Major domain)"/>
    <property type="match status" value="1"/>
</dbReference>
<keyword evidence="2 3" id="KW-0663">Pyridoxal phosphate</keyword>
<dbReference type="InterPro" id="IPR015422">
    <property type="entry name" value="PyrdxlP-dep_Trfase_small"/>
</dbReference>
<dbReference type="InterPro" id="IPR015424">
    <property type="entry name" value="PyrdxlP-dep_Trfase"/>
</dbReference>
<gene>
    <name evidence="4" type="ORF">SAMN04488137_4596</name>
</gene>
<name>A0A1H0BP97_9BACL</name>
<protein>
    <submittedName>
        <fullName evidence="4">Adenosylmethionine-8-amino-7-oxononanoate aminotransferase</fullName>
    </submittedName>
</protein>
<dbReference type="OrthoDB" id="9807885at2"/>
<sequence length="446" mass="49168">MNKYNVLHPFSFMPNLQDKTEEDIKGLYTFLESGKGCWVNDDKGNKYFYATTAVPTVGLGNTRVVEAIHKQMERLSFASTCGQTHPYVQKLAEKLISVAGDHFSLCFYTMDGSGAIETAMKLARQHFIQKGLHKKSKFISFDGNYHGTMFASGSVTNMGIQESFGEGITGCYTAPFPNMLRPPLEGTEEEIMAYCLQQLEKLIAEISPDEIAAIIFEPIQAVNGIIPMSQSFLQQVASLAKKNNILLIADEVTTGLGRTGYWTASEYYGIKPDLLAISKGLTGGYFPMGATLISSEVESTLIREGGVFLHGSTQCGHPVGCVAALELISIIEEENLLDNAKHLGENILSTFKDRLKDCEHVGEVRGQGLMISIEFVTDRQSNNTIDFSLGERFSQELRRHGVLGNYFNGILLLYPPLNLSEGEATFLTNKVSQAINQIFGGINKYE</sequence>
<comment type="similarity">
    <text evidence="1 3">Belongs to the class-III pyridoxal-phosphate-dependent aminotransferase family.</text>
</comment>
<dbReference type="PIRSF" id="PIRSF000521">
    <property type="entry name" value="Transaminase_4ab_Lys_Orn"/>
    <property type="match status" value="1"/>
</dbReference>
<evidence type="ECO:0000256" key="2">
    <source>
        <dbReference type="ARBA" id="ARBA00022898"/>
    </source>
</evidence>